<evidence type="ECO:0000259" key="3">
    <source>
        <dbReference type="Pfam" id="PF13538"/>
    </source>
</evidence>
<dbReference type="PANTHER" id="PTHR43788">
    <property type="entry name" value="DNA2/NAM7 HELICASE FAMILY MEMBER"/>
    <property type="match status" value="1"/>
</dbReference>
<comment type="caution">
    <text evidence="4">The sequence shown here is derived from an EMBL/GenBank/DDBJ whole genome shotgun (WGS) entry which is preliminary data.</text>
</comment>
<gene>
    <name evidence="4" type="ORF">QWJ41_04170</name>
</gene>
<evidence type="ECO:0000313" key="5">
    <source>
        <dbReference type="Proteomes" id="UP001168363"/>
    </source>
</evidence>
<dbReference type="CDD" id="cd18809">
    <property type="entry name" value="SF1_C_RecD"/>
    <property type="match status" value="1"/>
</dbReference>
<keyword evidence="2" id="KW-0067">ATP-binding</keyword>
<dbReference type="Pfam" id="PF13604">
    <property type="entry name" value="AAA_30"/>
    <property type="match status" value="1"/>
</dbReference>
<dbReference type="InterPro" id="IPR027417">
    <property type="entry name" value="P-loop_NTPase"/>
</dbReference>
<proteinExistence type="predicted"/>
<name>A0ABT8TLR2_9ACTN</name>
<dbReference type="InterPro" id="IPR050534">
    <property type="entry name" value="Coronavir_polyprotein_1ab"/>
</dbReference>
<organism evidence="4 5">
    <name type="scientific">Nocardioides cremeus</name>
    <dbReference type="NCBI Taxonomy" id="3058044"/>
    <lineage>
        <taxon>Bacteria</taxon>
        <taxon>Bacillati</taxon>
        <taxon>Actinomycetota</taxon>
        <taxon>Actinomycetes</taxon>
        <taxon>Propionibacteriales</taxon>
        <taxon>Nocardioidaceae</taxon>
        <taxon>Nocardioides</taxon>
    </lineage>
</organism>
<evidence type="ECO:0000256" key="2">
    <source>
        <dbReference type="ARBA" id="ARBA00022840"/>
    </source>
</evidence>
<dbReference type="Pfam" id="PF13538">
    <property type="entry name" value="UvrD_C_2"/>
    <property type="match status" value="1"/>
</dbReference>
<dbReference type="EMBL" id="JAULSC010000002">
    <property type="protein sequence ID" value="MDO3394902.1"/>
    <property type="molecule type" value="Genomic_DNA"/>
</dbReference>
<sequence>MTGDITYTEDQQEAIEAVLEWLADPDDDQVFRLFGYAGTGKTTTLKGVLDAIEGARPDINYWLAAPTGKAAHVVHRKTGYPTTTLHAPGYIYAPVSKEAAQDPRHSGWVRSDRFVVVPAFDSKLNDIDLLVVDEASMVGAEVASDLLAMRGMVPSGQKRDIRVLAVGEPAQLDPVMQTPGYTDVPGDIVLRDVLRQNPGPVLTAATWLRDNEQFSRSAPELQAIMRHSAPLARLIEADAVIVHSNEERLNLSQRMREHVGKPAFKPVAGDTIMFRANQLSANIVNGMVALVGDHQTHADTIAGHTVFDRVVDSRRVCREGHDFYELTLRDGDLKVLTPVWIFEESKPYEALMPALEALGESEVVAPVQFAHVMTAHSAQGSEWDDVIVMEPKGSYYWRWLYTAITRARVNVELVWDVTADTEDHSGFLAQWLDALKASDLKPKVKGTGERLAEIGQRRLLSDRQTAVQIGMNQRTFLRHKAALAEARLIDGDMLTLPE</sequence>
<keyword evidence="5" id="KW-1185">Reference proteome</keyword>
<evidence type="ECO:0000313" key="4">
    <source>
        <dbReference type="EMBL" id="MDO3394902.1"/>
    </source>
</evidence>
<keyword evidence="1" id="KW-0547">Nucleotide-binding</keyword>
<dbReference type="PANTHER" id="PTHR43788:SF6">
    <property type="entry name" value="DNA HELICASE B"/>
    <property type="match status" value="1"/>
</dbReference>
<dbReference type="SUPFAM" id="SSF52540">
    <property type="entry name" value="P-loop containing nucleoside triphosphate hydrolases"/>
    <property type="match status" value="1"/>
</dbReference>
<dbReference type="InterPro" id="IPR027785">
    <property type="entry name" value="UvrD-like_helicase_C"/>
</dbReference>
<protein>
    <submittedName>
        <fullName evidence="4">DEAD/DEAH box helicase</fullName>
    </submittedName>
</protein>
<reference evidence="4" key="1">
    <citation type="submission" date="2023-06" db="EMBL/GenBank/DDBJ databases">
        <title>Genome sequence of Nocardioides sp. SOB44.</title>
        <authorList>
            <person name="Zhang G."/>
        </authorList>
    </citation>
    <scope>NUCLEOTIDE SEQUENCE</scope>
    <source>
        <strain evidence="4">SOB44</strain>
    </source>
</reference>
<dbReference type="RefSeq" id="WP_302705902.1">
    <property type="nucleotide sequence ID" value="NZ_JAULSC010000002.1"/>
</dbReference>
<dbReference type="Proteomes" id="UP001168363">
    <property type="component" value="Unassembled WGS sequence"/>
</dbReference>
<dbReference type="Gene3D" id="3.40.50.300">
    <property type="entry name" value="P-loop containing nucleotide triphosphate hydrolases"/>
    <property type="match status" value="2"/>
</dbReference>
<feature type="domain" description="UvrD-like helicase C-terminal" evidence="3">
    <location>
        <begin position="370"/>
        <end position="411"/>
    </location>
</feature>
<keyword evidence="4" id="KW-0347">Helicase</keyword>
<dbReference type="GO" id="GO:0004386">
    <property type="term" value="F:helicase activity"/>
    <property type="evidence" value="ECO:0007669"/>
    <property type="project" value="UniProtKB-KW"/>
</dbReference>
<accession>A0ABT8TLR2</accession>
<keyword evidence="4" id="KW-0378">Hydrolase</keyword>
<evidence type="ECO:0000256" key="1">
    <source>
        <dbReference type="ARBA" id="ARBA00022741"/>
    </source>
</evidence>